<dbReference type="OrthoDB" id="510741at2"/>
<keyword evidence="2" id="KW-1185">Reference proteome</keyword>
<sequence>MGKEFNYLRVYESSFISHKLIIQRLWYIKPITLFLGYPNTAPERKLHEIRKAALDDPYCWSHQMEDLELLRTVQSFISLSQVIERDCVRYGFPFFDVSDNCHETVELALIHILTCITSS</sequence>
<name>A0A3N6PDD7_9CYAN</name>
<dbReference type="Proteomes" id="UP000269154">
    <property type="component" value="Unassembled WGS sequence"/>
</dbReference>
<evidence type="ECO:0000313" key="1">
    <source>
        <dbReference type="EMBL" id="RQH28279.1"/>
    </source>
</evidence>
<dbReference type="RefSeq" id="WP_124143815.1">
    <property type="nucleotide sequence ID" value="NZ_CAWOKI010000369.1"/>
</dbReference>
<dbReference type="EMBL" id="RCBY01000215">
    <property type="protein sequence ID" value="RQH28279.1"/>
    <property type="molecule type" value="Genomic_DNA"/>
</dbReference>
<proteinExistence type="predicted"/>
<dbReference type="AlphaFoldDB" id="A0A3N6PDD7"/>
<evidence type="ECO:0000313" key="2">
    <source>
        <dbReference type="Proteomes" id="UP000269154"/>
    </source>
</evidence>
<accession>A0A3N6PDD7</accession>
<reference evidence="1 2" key="1">
    <citation type="journal article" date="2018" name="ACS Chem. Biol.">
        <title>Ketoreductase domain dysfunction expands chemodiversity: malyngamide biosynthesis in the cyanobacterium Okeania hirsuta.</title>
        <authorList>
            <person name="Moss N.A."/>
            <person name="Leao T."/>
            <person name="Rankin M."/>
            <person name="McCullough T.M."/>
            <person name="Qu P."/>
            <person name="Korobeynikov A."/>
            <person name="Smith J.L."/>
            <person name="Gerwick L."/>
            <person name="Gerwick W.H."/>
        </authorList>
    </citation>
    <scope>NUCLEOTIDE SEQUENCE [LARGE SCALE GENOMIC DNA]</scope>
    <source>
        <strain evidence="1 2">PAB10Feb10-1</strain>
    </source>
</reference>
<protein>
    <submittedName>
        <fullName evidence="1">Uncharacterized protein</fullName>
    </submittedName>
</protein>
<organism evidence="1 2">
    <name type="scientific">Okeania hirsuta</name>
    <dbReference type="NCBI Taxonomy" id="1458930"/>
    <lineage>
        <taxon>Bacteria</taxon>
        <taxon>Bacillati</taxon>
        <taxon>Cyanobacteriota</taxon>
        <taxon>Cyanophyceae</taxon>
        <taxon>Oscillatoriophycideae</taxon>
        <taxon>Oscillatoriales</taxon>
        <taxon>Microcoleaceae</taxon>
        <taxon>Okeania</taxon>
    </lineage>
</organism>
<comment type="caution">
    <text evidence="1">The sequence shown here is derived from an EMBL/GenBank/DDBJ whole genome shotgun (WGS) entry which is preliminary data.</text>
</comment>
<gene>
    <name evidence="1" type="ORF">D5R40_25875</name>
</gene>